<dbReference type="EMBL" id="CP017717">
    <property type="protein sequence ID" value="AQZ62757.1"/>
    <property type="molecule type" value="Genomic_DNA"/>
</dbReference>
<accession>A0A1U9ZXU8</accession>
<gene>
    <name evidence="1" type="ORF">BKM31_15975</name>
</gene>
<dbReference type="Proteomes" id="UP000190797">
    <property type="component" value="Chromosome"/>
</dbReference>
<keyword evidence="2" id="KW-1185">Reference proteome</keyword>
<evidence type="ECO:0000313" key="1">
    <source>
        <dbReference type="EMBL" id="AQZ62757.1"/>
    </source>
</evidence>
<dbReference type="KEGG" id="noa:BKM31_15975"/>
<organism evidence="1 2">
    <name type="scientific">[Actinomadura] parvosata subsp. kistnae</name>
    <dbReference type="NCBI Taxonomy" id="1909395"/>
    <lineage>
        <taxon>Bacteria</taxon>
        <taxon>Bacillati</taxon>
        <taxon>Actinomycetota</taxon>
        <taxon>Actinomycetes</taxon>
        <taxon>Streptosporangiales</taxon>
        <taxon>Streptosporangiaceae</taxon>
        <taxon>Nonomuraea</taxon>
    </lineage>
</organism>
<dbReference type="STRING" id="1909395.BKM31_15975"/>
<name>A0A1U9ZXU8_9ACTN</name>
<dbReference type="AlphaFoldDB" id="A0A1U9ZXU8"/>
<reference evidence="2" key="1">
    <citation type="journal article" date="2017" name="Med. Chem. Commun.">
        <title>Nonomuraea sp. ATCC 55076 harbours the largest actinomycete chromosome to date and the kistamicin biosynthetic gene cluster.</title>
        <authorList>
            <person name="Nazari B."/>
            <person name="Forneris C.C."/>
            <person name="Gibson M.I."/>
            <person name="Moon K."/>
            <person name="Schramma K.R."/>
            <person name="Seyedsayamdost M.R."/>
        </authorList>
    </citation>
    <scope>NUCLEOTIDE SEQUENCE [LARGE SCALE GENOMIC DNA]</scope>
    <source>
        <strain evidence="2">ATCC 55076</strain>
    </source>
</reference>
<protein>
    <submittedName>
        <fullName evidence="1">Uncharacterized protein</fullName>
    </submittedName>
</protein>
<sequence>MQRAYDLQAEFVELPHAVRIHLPRGLYQQPLITLVQSAALLLRGDLVGALATAGRAILDFLVVIDNLGWQLLQGLWNGIQAAAGWFRDVIWGFFRNILPDWVRAAMGISSPSTLFAEIGQFTMLGMAEGMQTSARTVLATVTRISGDIERSFRPRLAVDLGSAGHIVTGAPNRAGGSVTIQVTAINPVAEPASETVNRGLAYAGMLGVL</sequence>
<proteinExistence type="predicted"/>
<evidence type="ECO:0000313" key="2">
    <source>
        <dbReference type="Proteomes" id="UP000190797"/>
    </source>
</evidence>